<evidence type="ECO:0000256" key="5">
    <source>
        <dbReference type="PROSITE-ProRule" id="PRU00169"/>
    </source>
</evidence>
<organism evidence="8 9">
    <name type="scientific">candidate division CSSED10-310 bacterium</name>
    <dbReference type="NCBI Taxonomy" id="2855610"/>
    <lineage>
        <taxon>Bacteria</taxon>
        <taxon>Bacteria division CSSED10-310</taxon>
    </lineage>
</organism>
<dbReference type="InterPro" id="IPR001789">
    <property type="entry name" value="Sig_transdc_resp-reg_receiver"/>
</dbReference>
<dbReference type="PANTHER" id="PTHR43289:SF6">
    <property type="entry name" value="SERINE_THREONINE-PROTEIN KINASE NEKL-3"/>
    <property type="match status" value="1"/>
</dbReference>
<evidence type="ECO:0000256" key="4">
    <source>
        <dbReference type="ARBA" id="ARBA00022840"/>
    </source>
</evidence>
<protein>
    <submittedName>
        <fullName evidence="8">Protein kinase</fullName>
    </submittedName>
</protein>
<reference evidence="8 9" key="1">
    <citation type="submission" date="2024-09" db="EMBL/GenBank/DDBJ databases">
        <title>Laminarin stimulates single cell rates of sulfate reduction while oxygen inhibits transcriptomic activity in coastal marine sediment.</title>
        <authorList>
            <person name="Lindsay M."/>
            <person name="Orcutt B."/>
            <person name="Emerson D."/>
            <person name="Stepanauskas R."/>
            <person name="D'Angelo T."/>
        </authorList>
    </citation>
    <scope>NUCLEOTIDE SEQUENCE [LARGE SCALE GENOMIC DNA]</scope>
    <source>
        <strain evidence="8">SAG AM-311-K15</strain>
    </source>
</reference>
<dbReference type="InterPro" id="IPR011006">
    <property type="entry name" value="CheY-like_superfamily"/>
</dbReference>
<sequence>MKPCPQCQTKAKDRARYCPNCGHDLFSADDSKVKPKRKASLRREDEFVGTILAGRFLITETIAKGGMGVVYRARDQILDEIVALKVLKADLALDEEMITRFKREIKVARKIKHPNACGIYDFWGIDDLFFISMEFIEGEELSCLIDEDRLPPEQLLPIVRGIILALDAAHRNNIIHRDLKPSNIMIDQQFRPIIMDFGIARYVGKTDLTAREEILGTPNYMSPEQFKGGKIDQRSDIYSFGVILYELFTGQIPFSGETPIEIAMKHIQEPAMTPLVLNSNIPENIVKIIMKCLEKDQEKRYHKIYDILEFLEEEKPEPPPVQKNDRILIADDEDDIRTLLSIILQQNGYEAVLAKNGEEAVSMAIAQEPALICLDLMMPKMDGYQAAEFLHYNKQTANIPVIMITCKDDKEYKAYSKTIGIREYMTKPLDLDDFITKIKQFVPL</sequence>
<dbReference type="CDD" id="cd14014">
    <property type="entry name" value="STKc_PknB_like"/>
    <property type="match status" value="1"/>
</dbReference>
<gene>
    <name evidence="8" type="ORF">ACFL27_17390</name>
</gene>
<dbReference type="Gene3D" id="3.40.50.2300">
    <property type="match status" value="1"/>
</dbReference>
<feature type="modified residue" description="4-aspartylphosphate" evidence="5">
    <location>
        <position position="375"/>
    </location>
</feature>
<feature type="domain" description="Protein kinase" evidence="6">
    <location>
        <begin position="56"/>
        <end position="311"/>
    </location>
</feature>
<comment type="caution">
    <text evidence="8">The sequence shown here is derived from an EMBL/GenBank/DDBJ whole genome shotgun (WGS) entry which is preliminary data.</text>
</comment>
<accession>A0ABV6Z0K9</accession>
<name>A0ABV6Z0K9_UNCC1</name>
<dbReference type="Pfam" id="PF00069">
    <property type="entry name" value="Pkinase"/>
    <property type="match status" value="1"/>
</dbReference>
<keyword evidence="4" id="KW-0067">ATP-binding</keyword>
<feature type="domain" description="Response regulatory" evidence="7">
    <location>
        <begin position="326"/>
        <end position="442"/>
    </location>
</feature>
<evidence type="ECO:0000256" key="2">
    <source>
        <dbReference type="ARBA" id="ARBA00022741"/>
    </source>
</evidence>
<keyword evidence="2" id="KW-0547">Nucleotide-binding</keyword>
<dbReference type="EMBL" id="JBHPBY010000248">
    <property type="protein sequence ID" value="MFC1851969.1"/>
    <property type="molecule type" value="Genomic_DNA"/>
</dbReference>
<dbReference type="Proteomes" id="UP001594351">
    <property type="component" value="Unassembled WGS sequence"/>
</dbReference>
<keyword evidence="1" id="KW-0808">Transferase</keyword>
<dbReference type="SMART" id="SM00220">
    <property type="entry name" value="S_TKc"/>
    <property type="match status" value="1"/>
</dbReference>
<dbReference type="PANTHER" id="PTHR43289">
    <property type="entry name" value="MITOGEN-ACTIVATED PROTEIN KINASE KINASE KINASE 20-RELATED"/>
    <property type="match status" value="1"/>
</dbReference>
<dbReference type="PROSITE" id="PS50110">
    <property type="entry name" value="RESPONSE_REGULATORY"/>
    <property type="match status" value="1"/>
</dbReference>
<keyword evidence="5" id="KW-0597">Phosphoprotein</keyword>
<evidence type="ECO:0000313" key="8">
    <source>
        <dbReference type="EMBL" id="MFC1851969.1"/>
    </source>
</evidence>
<evidence type="ECO:0000313" key="9">
    <source>
        <dbReference type="Proteomes" id="UP001594351"/>
    </source>
</evidence>
<keyword evidence="9" id="KW-1185">Reference proteome</keyword>
<dbReference type="InterPro" id="IPR008271">
    <property type="entry name" value="Ser/Thr_kinase_AS"/>
</dbReference>
<proteinExistence type="predicted"/>
<evidence type="ECO:0000256" key="3">
    <source>
        <dbReference type="ARBA" id="ARBA00022777"/>
    </source>
</evidence>
<keyword evidence="3 8" id="KW-0418">Kinase</keyword>
<dbReference type="GO" id="GO:0016301">
    <property type="term" value="F:kinase activity"/>
    <property type="evidence" value="ECO:0007669"/>
    <property type="project" value="UniProtKB-KW"/>
</dbReference>
<dbReference type="SUPFAM" id="SSF52172">
    <property type="entry name" value="CheY-like"/>
    <property type="match status" value="1"/>
</dbReference>
<evidence type="ECO:0000259" key="7">
    <source>
        <dbReference type="PROSITE" id="PS50110"/>
    </source>
</evidence>
<dbReference type="SUPFAM" id="SSF56112">
    <property type="entry name" value="Protein kinase-like (PK-like)"/>
    <property type="match status" value="1"/>
</dbReference>
<dbReference type="InterPro" id="IPR000719">
    <property type="entry name" value="Prot_kinase_dom"/>
</dbReference>
<dbReference type="Pfam" id="PF00072">
    <property type="entry name" value="Response_reg"/>
    <property type="match status" value="1"/>
</dbReference>
<dbReference type="InterPro" id="IPR011009">
    <property type="entry name" value="Kinase-like_dom_sf"/>
</dbReference>
<evidence type="ECO:0000259" key="6">
    <source>
        <dbReference type="PROSITE" id="PS50011"/>
    </source>
</evidence>
<dbReference type="PROSITE" id="PS50011">
    <property type="entry name" value="PROTEIN_KINASE_DOM"/>
    <property type="match status" value="1"/>
</dbReference>
<dbReference type="SMART" id="SM00448">
    <property type="entry name" value="REC"/>
    <property type="match status" value="1"/>
</dbReference>
<dbReference type="PROSITE" id="PS00108">
    <property type="entry name" value="PROTEIN_KINASE_ST"/>
    <property type="match status" value="1"/>
</dbReference>
<dbReference type="Gene3D" id="3.30.200.20">
    <property type="entry name" value="Phosphorylase Kinase, domain 1"/>
    <property type="match status" value="1"/>
</dbReference>
<evidence type="ECO:0000256" key="1">
    <source>
        <dbReference type="ARBA" id="ARBA00022679"/>
    </source>
</evidence>
<dbReference type="Gene3D" id="1.10.510.10">
    <property type="entry name" value="Transferase(Phosphotransferase) domain 1"/>
    <property type="match status" value="1"/>
</dbReference>